<accession>A0A0F7SQF6</accession>
<dbReference type="SUPFAM" id="SSF53187">
    <property type="entry name" value="Zn-dependent exopeptidases"/>
    <property type="match status" value="1"/>
</dbReference>
<dbReference type="GO" id="GO:0008235">
    <property type="term" value="F:metalloexopeptidase activity"/>
    <property type="evidence" value="ECO:0007669"/>
    <property type="project" value="InterPro"/>
</dbReference>
<evidence type="ECO:0000256" key="7">
    <source>
        <dbReference type="RuleBase" id="RU361240"/>
    </source>
</evidence>
<evidence type="ECO:0000313" key="9">
    <source>
        <dbReference type="EMBL" id="CED83631.1"/>
    </source>
</evidence>
<dbReference type="Pfam" id="PF04389">
    <property type="entry name" value="Peptidase_M28"/>
    <property type="match status" value="1"/>
</dbReference>
<proteinExistence type="inferred from homology"/>
<evidence type="ECO:0000256" key="6">
    <source>
        <dbReference type="ARBA" id="ARBA00022833"/>
    </source>
</evidence>
<sequence>MVPILASILALSVPVLVISIPMSSRDDKLRHTIVTNPSPAFISAHGSNYYGTYGSAESSTPIYIVSQSESGRLKDNFGGVSVSYDEGQRLFWIGQAGLAEDFDEGKSPMKFAENVNEILDLSGSALSALWSSTYLAGQDHQIQAAFGNPTPRDEAVGLIHLDPKEFAVVQVGKKVIPYLDVLLPRGLVAVALPENPLPLMANKVNDERIEFLRNATKHVKHDSKIDKIVSSLTISEFKSAVQYLTGENSSSPITSRHSFSDGAKLAAKWIASEVEETGASCSTHDFLPGFAPNVLCEYPVHGGKKPKNGQIILSGHYDSRGTFGSLRMPGADDDASGTSQLIGIAKAIKRAGIKSFEEKVTFAFFAGEEQGLLGSAALAKQLYMQNATILLQVQADMLAYHDPDEPLQLGFPDSIGLPEAAELLTKISGIYSPELVVGVTKACCSDHQSFVEYGFPATQVFERNGPIIDPTYHNSGDLSERVGYDFNQLRSIAKVTFATLLEIGGYVV</sequence>
<dbReference type="InterPro" id="IPR007484">
    <property type="entry name" value="Peptidase_M28"/>
</dbReference>
<dbReference type="Gene3D" id="3.40.630.10">
    <property type="entry name" value="Zn peptidases"/>
    <property type="match status" value="1"/>
</dbReference>
<dbReference type="InterPro" id="IPR045175">
    <property type="entry name" value="M28_fam"/>
</dbReference>
<feature type="signal peptide" evidence="7">
    <location>
        <begin position="1"/>
        <end position="19"/>
    </location>
</feature>
<dbReference type="GO" id="GO:0006508">
    <property type="term" value="P:proteolysis"/>
    <property type="evidence" value="ECO:0007669"/>
    <property type="project" value="UniProtKB-KW"/>
</dbReference>
<evidence type="ECO:0000256" key="4">
    <source>
        <dbReference type="ARBA" id="ARBA00022723"/>
    </source>
</evidence>
<dbReference type="GO" id="GO:0046872">
    <property type="term" value="F:metal ion binding"/>
    <property type="evidence" value="ECO:0007669"/>
    <property type="project" value="UniProtKB-KW"/>
</dbReference>
<evidence type="ECO:0000256" key="5">
    <source>
        <dbReference type="ARBA" id="ARBA00022801"/>
    </source>
</evidence>
<keyword evidence="5 7" id="KW-0378">Hydrolase</keyword>
<reference evidence="9" key="1">
    <citation type="submission" date="2014-08" db="EMBL/GenBank/DDBJ databases">
        <authorList>
            <person name="Sharma Rahul"/>
            <person name="Thines Marco"/>
        </authorList>
    </citation>
    <scope>NUCLEOTIDE SEQUENCE</scope>
</reference>
<comment type="similarity">
    <text evidence="2">Belongs to the peptidase M28 family. M28B subfamily.</text>
</comment>
<evidence type="ECO:0000256" key="2">
    <source>
        <dbReference type="ARBA" id="ARBA00005634"/>
    </source>
</evidence>
<dbReference type="AlphaFoldDB" id="A0A0F7SQF6"/>
<feature type="domain" description="Peptidase M28" evidence="8">
    <location>
        <begin position="303"/>
        <end position="483"/>
    </location>
</feature>
<dbReference type="EMBL" id="LN483157">
    <property type="protein sequence ID" value="CED83631.1"/>
    <property type="molecule type" value="Genomic_DNA"/>
</dbReference>
<keyword evidence="3 7" id="KW-0645">Protease</keyword>
<name>A0A0F7SQF6_PHARH</name>
<evidence type="ECO:0000259" key="8">
    <source>
        <dbReference type="Pfam" id="PF04389"/>
    </source>
</evidence>
<evidence type="ECO:0000256" key="1">
    <source>
        <dbReference type="ARBA" id="ARBA00001947"/>
    </source>
</evidence>
<organism evidence="9">
    <name type="scientific">Phaffia rhodozyma</name>
    <name type="common">Yeast</name>
    <name type="synonym">Xanthophyllomyces dendrorhous</name>
    <dbReference type="NCBI Taxonomy" id="264483"/>
    <lineage>
        <taxon>Eukaryota</taxon>
        <taxon>Fungi</taxon>
        <taxon>Dikarya</taxon>
        <taxon>Basidiomycota</taxon>
        <taxon>Agaricomycotina</taxon>
        <taxon>Tremellomycetes</taxon>
        <taxon>Cystofilobasidiales</taxon>
        <taxon>Mrakiaceae</taxon>
        <taxon>Phaffia</taxon>
    </lineage>
</organism>
<evidence type="ECO:0000256" key="3">
    <source>
        <dbReference type="ARBA" id="ARBA00022670"/>
    </source>
</evidence>
<keyword evidence="7" id="KW-0732">Signal</keyword>
<comment type="cofactor">
    <cofactor evidence="1">
        <name>Zn(2+)</name>
        <dbReference type="ChEBI" id="CHEBI:29105"/>
    </cofactor>
</comment>
<dbReference type="PANTHER" id="PTHR12147:SF26">
    <property type="entry name" value="PEPTIDASE M28 DOMAIN-CONTAINING PROTEIN"/>
    <property type="match status" value="1"/>
</dbReference>
<keyword evidence="6 7" id="KW-0862">Zinc</keyword>
<dbReference type="PANTHER" id="PTHR12147">
    <property type="entry name" value="METALLOPEPTIDASE M28 FAMILY MEMBER"/>
    <property type="match status" value="1"/>
</dbReference>
<keyword evidence="4 7" id="KW-0479">Metal-binding</keyword>
<feature type="chain" id="PRO_5005117341" description="Peptide hydrolase" evidence="7">
    <location>
        <begin position="20"/>
        <end position="508"/>
    </location>
</feature>
<protein>
    <recommendedName>
        <fullName evidence="7">Peptide hydrolase</fullName>
        <ecNumber evidence="7">3.4.-.-</ecNumber>
    </recommendedName>
</protein>
<dbReference type="EC" id="3.4.-.-" evidence="7"/>